<dbReference type="InterPro" id="IPR005294">
    <property type="entry name" value="ATP_synth_F1_asu"/>
</dbReference>
<evidence type="ECO:0000256" key="2">
    <source>
        <dbReference type="ARBA" id="ARBA00008936"/>
    </source>
</evidence>
<dbReference type="GO" id="GO:0005524">
    <property type="term" value="F:ATP binding"/>
    <property type="evidence" value="ECO:0007669"/>
    <property type="project" value="UniProtKB-KW"/>
</dbReference>
<dbReference type="InterPro" id="IPR000194">
    <property type="entry name" value="ATPase_F1/V1/A1_a/bsu_nucl-bd"/>
</dbReference>
<keyword evidence="4" id="KW-1003">Cell membrane</keyword>
<evidence type="ECO:0000256" key="9">
    <source>
        <dbReference type="ARBA" id="ARBA00023065"/>
    </source>
</evidence>
<dbReference type="PANTHER" id="PTHR48082:SF2">
    <property type="entry name" value="ATP SYNTHASE SUBUNIT ALPHA, MITOCHONDRIAL"/>
    <property type="match status" value="1"/>
</dbReference>
<dbReference type="PROSITE" id="PS00152">
    <property type="entry name" value="ATPASE_ALPHA_BETA"/>
    <property type="match status" value="1"/>
</dbReference>
<keyword evidence="10" id="KW-0472">Membrane</keyword>
<dbReference type="EMBL" id="JAAMOX010000001">
    <property type="protein sequence ID" value="NIH53525.1"/>
    <property type="molecule type" value="Genomic_DNA"/>
</dbReference>
<dbReference type="InterPro" id="IPR023366">
    <property type="entry name" value="ATP_synth_asu-like_sf"/>
</dbReference>
<dbReference type="GO" id="GO:0043531">
    <property type="term" value="F:ADP binding"/>
    <property type="evidence" value="ECO:0007669"/>
    <property type="project" value="TreeGrafter"/>
</dbReference>
<dbReference type="RefSeq" id="WP_167149204.1">
    <property type="nucleotide sequence ID" value="NZ_JAAMOX010000001.1"/>
</dbReference>
<keyword evidence="7" id="KW-0067">ATP-binding</keyword>
<dbReference type="InterPro" id="IPR036121">
    <property type="entry name" value="ATPase_F1/V1/A1_a/bsu_N_sf"/>
</dbReference>
<evidence type="ECO:0000256" key="6">
    <source>
        <dbReference type="ARBA" id="ARBA00022781"/>
    </source>
</evidence>
<sequence length="500" mass="54162">MSQNVTFNIEKFGRPLDLEYLRDNGRVEQVSDGVLYCSGLSNVQLHEVVVIHGTYRAIVLSLGEELVGLGVLVETTNIHEGMEVTRSHAIASVATGNHVLGRVLSPEDWLSTEGHDGGLSPLFNVVPDIIRLGDVNRPMMTGQPVIDALTPVGRGQRQLILGDRRTGKSQIGIDTILSQAGQDTVCIYVAIGQKVSQVAHLAHVLADQGTRHYTTILSAPASSSLTAQYLAPYAGMALAESWRDQGKDVVVIFDDLTRHAETYRALSMLFNRPPGREAYPGDIFYIHSSLLERAVQMGADAGGGSITALPVVQTLSDDITSYIPTNIISITDGQIFLRTEHVNKGQLPAVDTGLSVSRVGGSAQHPLVRNLSRGLSFTLAQYHELQEFLAFDNAIDAESQKIVSDGTVLLEVLRHPELMPCTLAQLVMLLSLYQDGSFHTLDTDAVYPVKMSLLANASASESFAVFASTLEAKTELTTNDLNYISKLFAQAVEGRSVVKQ</sequence>
<dbReference type="FunFam" id="3.40.50.300:FF:002432">
    <property type="entry name" value="ATP synthase subunit alpha, mitochondrial"/>
    <property type="match status" value="1"/>
</dbReference>
<comment type="subcellular location">
    <subcellularLocation>
        <location evidence="1">Membrane</location>
    </subcellularLocation>
</comment>
<dbReference type="InterPro" id="IPR038376">
    <property type="entry name" value="ATP_synth_asu_C_sf"/>
</dbReference>
<dbReference type="AlphaFoldDB" id="A0A7X5R1A0"/>
<dbReference type="Gene3D" id="1.20.150.20">
    <property type="entry name" value="ATP synthase alpha/beta chain, C-terminal domain"/>
    <property type="match status" value="1"/>
</dbReference>
<gene>
    <name evidence="16" type="ORF">FHX76_001393</name>
</gene>
<comment type="caution">
    <text evidence="16">The sequence shown here is derived from an EMBL/GenBank/DDBJ whole genome shotgun (WGS) entry which is preliminary data.</text>
</comment>
<dbReference type="CDD" id="cd01132">
    <property type="entry name" value="F1-ATPase_alpha_CD"/>
    <property type="match status" value="1"/>
</dbReference>
<comment type="subunit">
    <text evidence="13">F-type ATPases have 2 components, CF(1) - the catalytic core - and CF(0) - the membrane proton channel. CF(1) has five subunits: alpha(3), beta(3), gamma(1), delta(1), epsilon(1). CF(0) has four main subunits: a(1), b(1), b'(1) and c(9-12).</text>
</comment>
<evidence type="ECO:0000256" key="1">
    <source>
        <dbReference type="ARBA" id="ARBA00004370"/>
    </source>
</evidence>
<dbReference type="SUPFAM" id="SSF52540">
    <property type="entry name" value="P-loop containing nucleoside triphosphate hydrolases"/>
    <property type="match status" value="1"/>
</dbReference>
<dbReference type="Pfam" id="PF00006">
    <property type="entry name" value="ATP-synt_ab"/>
    <property type="match status" value="1"/>
</dbReference>
<evidence type="ECO:0000313" key="16">
    <source>
        <dbReference type="EMBL" id="NIH53525.1"/>
    </source>
</evidence>
<feature type="domain" description="ATP synthase alpha subunit C-terminal" evidence="15">
    <location>
        <begin position="364"/>
        <end position="488"/>
    </location>
</feature>
<keyword evidence="17" id="KW-1185">Reference proteome</keyword>
<evidence type="ECO:0000313" key="17">
    <source>
        <dbReference type="Proteomes" id="UP000541033"/>
    </source>
</evidence>
<evidence type="ECO:0000259" key="15">
    <source>
        <dbReference type="Pfam" id="PF00306"/>
    </source>
</evidence>
<organism evidence="16 17">
    <name type="scientific">Lysinibacter cavernae</name>
    <dbReference type="NCBI Taxonomy" id="1640652"/>
    <lineage>
        <taxon>Bacteria</taxon>
        <taxon>Bacillati</taxon>
        <taxon>Actinomycetota</taxon>
        <taxon>Actinomycetes</taxon>
        <taxon>Micrococcales</taxon>
        <taxon>Microbacteriaceae</taxon>
        <taxon>Lysinibacter</taxon>
    </lineage>
</organism>
<keyword evidence="3" id="KW-0813">Transport</keyword>
<dbReference type="PANTHER" id="PTHR48082">
    <property type="entry name" value="ATP SYNTHASE SUBUNIT ALPHA, MITOCHONDRIAL"/>
    <property type="match status" value="1"/>
</dbReference>
<dbReference type="Gene3D" id="3.40.50.300">
    <property type="entry name" value="P-loop containing nucleotide triphosphate hydrolases"/>
    <property type="match status" value="1"/>
</dbReference>
<comment type="similarity">
    <text evidence="2">Belongs to the ATPase alpha/beta chains family.</text>
</comment>
<evidence type="ECO:0000256" key="13">
    <source>
        <dbReference type="ARBA" id="ARBA00026013"/>
    </source>
</evidence>
<dbReference type="Pfam" id="PF00306">
    <property type="entry name" value="ATP-synt_ab_C"/>
    <property type="match status" value="1"/>
</dbReference>
<evidence type="ECO:0000256" key="8">
    <source>
        <dbReference type="ARBA" id="ARBA00022967"/>
    </source>
</evidence>
<dbReference type="GO" id="GO:0045259">
    <property type="term" value="C:proton-transporting ATP synthase complex"/>
    <property type="evidence" value="ECO:0007669"/>
    <property type="project" value="UniProtKB-KW"/>
</dbReference>
<keyword evidence="5" id="KW-0547">Nucleotide-binding</keyword>
<dbReference type="InterPro" id="IPR000793">
    <property type="entry name" value="ATP_synth_asu_C"/>
</dbReference>
<dbReference type="InterPro" id="IPR027417">
    <property type="entry name" value="P-loop_NTPase"/>
</dbReference>
<dbReference type="Gene3D" id="2.40.30.20">
    <property type="match status" value="1"/>
</dbReference>
<keyword evidence="8" id="KW-1278">Translocase</keyword>
<dbReference type="GO" id="GO:0046933">
    <property type="term" value="F:proton-transporting ATP synthase activity, rotational mechanism"/>
    <property type="evidence" value="ECO:0007669"/>
    <property type="project" value="InterPro"/>
</dbReference>
<evidence type="ECO:0000256" key="4">
    <source>
        <dbReference type="ARBA" id="ARBA00022475"/>
    </source>
</evidence>
<evidence type="ECO:0000256" key="11">
    <source>
        <dbReference type="ARBA" id="ARBA00023196"/>
    </source>
</evidence>
<dbReference type="InterPro" id="IPR033732">
    <property type="entry name" value="ATP_synth_F1_a_nt-bd_dom"/>
</dbReference>
<accession>A0A7X5R1A0</accession>
<keyword evidence="11" id="KW-0139">CF(1)</keyword>
<evidence type="ECO:0000256" key="12">
    <source>
        <dbReference type="ARBA" id="ARBA00023310"/>
    </source>
</evidence>
<feature type="domain" description="ATPase F1/V1/A1 complex alpha/beta subunit nucleotide-binding" evidence="14">
    <location>
        <begin position="142"/>
        <end position="357"/>
    </location>
</feature>
<protein>
    <submittedName>
        <fullName evidence="16">F-type H+-transporting ATPase subunit alpha</fullName>
    </submittedName>
</protein>
<reference evidence="16 17" key="1">
    <citation type="submission" date="2020-02" db="EMBL/GenBank/DDBJ databases">
        <title>Sequencing the genomes of 1000 actinobacteria strains.</title>
        <authorList>
            <person name="Klenk H.-P."/>
        </authorList>
    </citation>
    <scope>NUCLEOTIDE SEQUENCE [LARGE SCALE GENOMIC DNA]</scope>
    <source>
        <strain evidence="16 17">DSM 27960</strain>
    </source>
</reference>
<evidence type="ECO:0000256" key="5">
    <source>
        <dbReference type="ARBA" id="ARBA00022741"/>
    </source>
</evidence>
<keyword evidence="6" id="KW-0375">Hydrogen ion transport</keyword>
<evidence type="ECO:0000259" key="14">
    <source>
        <dbReference type="Pfam" id="PF00006"/>
    </source>
</evidence>
<dbReference type="InterPro" id="IPR020003">
    <property type="entry name" value="ATPase_a/bsu_AS"/>
</dbReference>
<evidence type="ECO:0000256" key="7">
    <source>
        <dbReference type="ARBA" id="ARBA00022840"/>
    </source>
</evidence>
<proteinExistence type="inferred from homology"/>
<name>A0A7X5R1A0_9MICO</name>
<evidence type="ECO:0000256" key="10">
    <source>
        <dbReference type="ARBA" id="ARBA00023136"/>
    </source>
</evidence>
<keyword evidence="9" id="KW-0406">Ion transport</keyword>
<dbReference type="SUPFAM" id="SSF50615">
    <property type="entry name" value="N-terminal domain of alpha and beta subunits of F1 ATP synthase"/>
    <property type="match status" value="1"/>
</dbReference>
<keyword evidence="12" id="KW-0066">ATP synthesis</keyword>
<dbReference type="SUPFAM" id="SSF47917">
    <property type="entry name" value="C-terminal domain of alpha and beta subunits of F1 ATP synthase"/>
    <property type="match status" value="1"/>
</dbReference>
<evidence type="ECO:0000256" key="3">
    <source>
        <dbReference type="ARBA" id="ARBA00022448"/>
    </source>
</evidence>
<dbReference type="Proteomes" id="UP000541033">
    <property type="component" value="Unassembled WGS sequence"/>
</dbReference>